<dbReference type="EMBL" id="FQXR01000008">
    <property type="protein sequence ID" value="SHI04431.1"/>
    <property type="molecule type" value="Genomic_DNA"/>
</dbReference>
<dbReference type="SUPFAM" id="SSF63999">
    <property type="entry name" value="Thiamin pyrophosphokinase, catalytic domain"/>
    <property type="match status" value="1"/>
</dbReference>
<evidence type="ECO:0000256" key="1">
    <source>
        <dbReference type="ARBA" id="ARBA00022679"/>
    </source>
</evidence>
<dbReference type="OrthoDB" id="9804377at2"/>
<dbReference type="SUPFAM" id="SSF63862">
    <property type="entry name" value="Thiamin pyrophosphokinase, substrate-binding domain"/>
    <property type="match status" value="1"/>
</dbReference>
<sequence>MKGLIVSNGEISNLNLLKSIAKSVDMIVCADGGANHIAKIGFIPDLVVGDLDSINDDTLNIINTENVPILKYSTHKDYTDTELAIEYLIDKGMDEIIFMGVTGSRIDHTLANLYLLNKLLKRDIRGIIVDDKNTIYITNSVLELKRKEGTFVSVIPISSNGAKVTLKGFLYETNEVLFEFSSTLGVSNQIVKEKGIIEVLNGTCLVIVSKD</sequence>
<evidence type="ECO:0000259" key="6">
    <source>
        <dbReference type="SMART" id="SM00983"/>
    </source>
</evidence>
<dbReference type="SMART" id="SM00983">
    <property type="entry name" value="TPK_B1_binding"/>
    <property type="match status" value="1"/>
</dbReference>
<dbReference type="GO" id="GO:0009229">
    <property type="term" value="P:thiamine diphosphate biosynthetic process"/>
    <property type="evidence" value="ECO:0007669"/>
    <property type="project" value="InterPro"/>
</dbReference>
<evidence type="ECO:0000313" key="8">
    <source>
        <dbReference type="Proteomes" id="UP000184389"/>
    </source>
</evidence>
<dbReference type="GO" id="GO:0005524">
    <property type="term" value="F:ATP binding"/>
    <property type="evidence" value="ECO:0007669"/>
    <property type="project" value="UniProtKB-KW"/>
</dbReference>
<dbReference type="RefSeq" id="WP_072744535.1">
    <property type="nucleotide sequence ID" value="NZ_FQXR01000008.1"/>
</dbReference>
<dbReference type="GO" id="GO:0004788">
    <property type="term" value="F:thiamine diphosphokinase activity"/>
    <property type="evidence" value="ECO:0007669"/>
    <property type="project" value="UniProtKB-UniRule"/>
</dbReference>
<dbReference type="NCBIfam" id="TIGR01378">
    <property type="entry name" value="thi_PPkinase"/>
    <property type="match status" value="1"/>
</dbReference>
<dbReference type="Pfam" id="PF04265">
    <property type="entry name" value="TPK_B1_binding"/>
    <property type="match status" value="1"/>
</dbReference>
<keyword evidence="3 7" id="KW-0418">Kinase</keyword>
<protein>
    <recommendedName>
        <fullName evidence="5">Thiamine diphosphokinase</fullName>
        <ecNumber evidence="5">2.7.6.2</ecNumber>
    </recommendedName>
</protein>
<dbReference type="GO" id="GO:0016301">
    <property type="term" value="F:kinase activity"/>
    <property type="evidence" value="ECO:0007669"/>
    <property type="project" value="UniProtKB-KW"/>
</dbReference>
<dbReference type="GO" id="GO:0006772">
    <property type="term" value="P:thiamine metabolic process"/>
    <property type="evidence" value="ECO:0007669"/>
    <property type="project" value="UniProtKB-UniRule"/>
</dbReference>
<evidence type="ECO:0000256" key="4">
    <source>
        <dbReference type="ARBA" id="ARBA00022840"/>
    </source>
</evidence>
<dbReference type="InterPro" id="IPR007373">
    <property type="entry name" value="Thiamin_PyroPKinase_B1-bd"/>
</dbReference>
<dbReference type="InterPro" id="IPR036371">
    <property type="entry name" value="TPK_B1-bd_sf"/>
</dbReference>
<name>A0A1M5XX74_9FIRM</name>
<dbReference type="InterPro" id="IPR007371">
    <property type="entry name" value="TPK_catalytic"/>
</dbReference>
<dbReference type="Gene3D" id="3.40.50.10240">
    <property type="entry name" value="Thiamin pyrophosphokinase, catalytic domain"/>
    <property type="match status" value="1"/>
</dbReference>
<dbReference type="InterPro" id="IPR053149">
    <property type="entry name" value="TPK"/>
</dbReference>
<keyword evidence="8" id="KW-1185">Reference proteome</keyword>
<evidence type="ECO:0000256" key="2">
    <source>
        <dbReference type="ARBA" id="ARBA00022741"/>
    </source>
</evidence>
<dbReference type="InterPro" id="IPR006282">
    <property type="entry name" value="Thi_PPkinase"/>
</dbReference>
<dbReference type="STRING" id="1123281.SAMN02745180_01878"/>
<reference evidence="7 8" key="1">
    <citation type="submission" date="2016-11" db="EMBL/GenBank/DDBJ databases">
        <authorList>
            <person name="Jaros S."/>
            <person name="Januszkiewicz K."/>
            <person name="Wedrychowicz H."/>
        </authorList>
    </citation>
    <scope>NUCLEOTIDE SEQUENCE [LARGE SCALE GENOMIC DNA]</scope>
    <source>
        <strain evidence="7 8">DSM 13106</strain>
    </source>
</reference>
<dbReference type="Proteomes" id="UP000184389">
    <property type="component" value="Unassembled WGS sequence"/>
</dbReference>
<keyword evidence="2" id="KW-0547">Nucleotide-binding</keyword>
<proteinExistence type="predicted"/>
<accession>A0A1M5XX74</accession>
<keyword evidence="1" id="KW-0808">Transferase</keyword>
<gene>
    <name evidence="7" type="ORF">SAMN02745180_01878</name>
</gene>
<evidence type="ECO:0000256" key="5">
    <source>
        <dbReference type="NCBIfam" id="TIGR01378"/>
    </source>
</evidence>
<dbReference type="PANTHER" id="PTHR41299">
    <property type="entry name" value="THIAMINE PYROPHOSPHOKINASE"/>
    <property type="match status" value="1"/>
</dbReference>
<feature type="domain" description="Thiamin pyrophosphokinase thiamin-binding" evidence="6">
    <location>
        <begin position="131"/>
        <end position="205"/>
    </location>
</feature>
<dbReference type="AlphaFoldDB" id="A0A1M5XX74"/>
<evidence type="ECO:0000256" key="3">
    <source>
        <dbReference type="ARBA" id="ARBA00022777"/>
    </source>
</evidence>
<keyword evidence="4" id="KW-0067">ATP-binding</keyword>
<organism evidence="7 8">
    <name type="scientific">Sporanaerobacter acetigenes DSM 13106</name>
    <dbReference type="NCBI Taxonomy" id="1123281"/>
    <lineage>
        <taxon>Bacteria</taxon>
        <taxon>Bacillati</taxon>
        <taxon>Bacillota</taxon>
        <taxon>Tissierellia</taxon>
        <taxon>Tissierellales</taxon>
        <taxon>Sporanaerobacteraceae</taxon>
        <taxon>Sporanaerobacter</taxon>
    </lineage>
</organism>
<dbReference type="PANTHER" id="PTHR41299:SF1">
    <property type="entry name" value="THIAMINE PYROPHOSPHOKINASE"/>
    <property type="match status" value="1"/>
</dbReference>
<dbReference type="InterPro" id="IPR036759">
    <property type="entry name" value="TPK_catalytic_sf"/>
</dbReference>
<dbReference type="Pfam" id="PF04263">
    <property type="entry name" value="TPK_catalytic"/>
    <property type="match status" value="1"/>
</dbReference>
<evidence type="ECO:0000313" key="7">
    <source>
        <dbReference type="EMBL" id="SHI04431.1"/>
    </source>
</evidence>
<dbReference type="CDD" id="cd07995">
    <property type="entry name" value="TPK"/>
    <property type="match status" value="1"/>
</dbReference>
<dbReference type="EC" id="2.7.6.2" evidence="5"/>
<dbReference type="GO" id="GO:0030975">
    <property type="term" value="F:thiamine binding"/>
    <property type="evidence" value="ECO:0007669"/>
    <property type="project" value="InterPro"/>
</dbReference>